<dbReference type="Proteomes" id="UP000006671">
    <property type="component" value="Unassembled WGS sequence"/>
</dbReference>
<proteinExistence type="predicted"/>
<reference evidence="1 2" key="1">
    <citation type="journal article" date="2010" name="Cell">
        <title>The genome of Naegleria gruberi illuminates early eukaryotic versatility.</title>
        <authorList>
            <person name="Fritz-Laylin L.K."/>
            <person name="Prochnik S.E."/>
            <person name="Ginger M.L."/>
            <person name="Dacks J.B."/>
            <person name="Carpenter M.L."/>
            <person name="Field M.C."/>
            <person name="Kuo A."/>
            <person name="Paredez A."/>
            <person name="Chapman J."/>
            <person name="Pham J."/>
            <person name="Shu S."/>
            <person name="Neupane R."/>
            <person name="Cipriano M."/>
            <person name="Mancuso J."/>
            <person name="Tu H."/>
            <person name="Salamov A."/>
            <person name="Lindquist E."/>
            <person name="Shapiro H."/>
            <person name="Lucas S."/>
            <person name="Grigoriev I.V."/>
            <person name="Cande W.Z."/>
            <person name="Fulton C."/>
            <person name="Rokhsar D.S."/>
            <person name="Dawson S.C."/>
        </authorList>
    </citation>
    <scope>NUCLEOTIDE SEQUENCE [LARGE SCALE GENOMIC DNA]</scope>
    <source>
        <strain evidence="1 2">NEG-M</strain>
    </source>
</reference>
<dbReference type="AlphaFoldDB" id="D2VC99"/>
<dbReference type="SUPFAM" id="SSF55961">
    <property type="entry name" value="Bet v1-like"/>
    <property type="match status" value="1"/>
</dbReference>
<name>D2VC99_NAEGR</name>
<organism evidence="2">
    <name type="scientific">Naegleria gruberi</name>
    <name type="common">Amoeba</name>
    <dbReference type="NCBI Taxonomy" id="5762"/>
    <lineage>
        <taxon>Eukaryota</taxon>
        <taxon>Discoba</taxon>
        <taxon>Heterolobosea</taxon>
        <taxon>Tetramitia</taxon>
        <taxon>Eutetramitia</taxon>
        <taxon>Vahlkampfiidae</taxon>
        <taxon>Naegleria</taxon>
    </lineage>
</organism>
<keyword evidence="2" id="KW-1185">Reference proteome</keyword>
<gene>
    <name evidence="1" type="ORF">NAEGRDRAFT_66496</name>
</gene>
<dbReference type="OrthoDB" id="509124at2759"/>
<evidence type="ECO:0000313" key="2">
    <source>
        <dbReference type="Proteomes" id="UP000006671"/>
    </source>
</evidence>
<evidence type="ECO:0000313" key="1">
    <source>
        <dbReference type="EMBL" id="EFC45714.1"/>
    </source>
</evidence>
<accession>D2VC99</accession>
<dbReference type="KEGG" id="ngr:NAEGRDRAFT_66496"/>
<dbReference type="VEuPathDB" id="AmoebaDB:NAEGRDRAFT_66496"/>
<dbReference type="EMBL" id="GG738862">
    <property type="protein sequence ID" value="EFC45714.1"/>
    <property type="molecule type" value="Genomic_DNA"/>
</dbReference>
<dbReference type="GeneID" id="8857234"/>
<sequence length="180" mass="21256">MNQPIVEFWKKVVSSSIIINKPASEVFEYITKREHYPIGMVVKWESLGNGLDLEEVFAKRLVTDPNAILTPHLEQIPFRVSILTEDNVMNARLWKWHVSKQDEKEEFIFGWKGIVGFKWFPIFSGEHTFQVVEESENSCRLVHSERFGGLLGHLWMIYLKLSKFRNHFSEYNSIVRKRLE</sequence>
<protein>
    <submittedName>
        <fullName evidence="1">Predicted protein</fullName>
    </submittedName>
</protein>
<dbReference type="InParanoid" id="D2VC99"/>
<dbReference type="RefSeq" id="XP_002678458.1">
    <property type="nucleotide sequence ID" value="XM_002678412.1"/>
</dbReference>